<evidence type="ECO:0000256" key="4">
    <source>
        <dbReference type="ARBA" id="ARBA00023163"/>
    </source>
</evidence>
<dbReference type="KEGG" id="lby:Lbys_3500"/>
<gene>
    <name evidence="6" type="ordered locus">Lbys_3500</name>
</gene>
<dbReference type="InterPro" id="IPR036388">
    <property type="entry name" value="WH-like_DNA-bd_sf"/>
</dbReference>
<dbReference type="Gene3D" id="1.10.10.10">
    <property type="entry name" value="Winged helix-like DNA-binding domain superfamily/Winged helix DNA-binding domain"/>
    <property type="match status" value="1"/>
</dbReference>
<evidence type="ECO:0000313" key="6">
    <source>
        <dbReference type="EMBL" id="ADQ19148.1"/>
    </source>
</evidence>
<dbReference type="GO" id="GO:0032993">
    <property type="term" value="C:protein-DNA complex"/>
    <property type="evidence" value="ECO:0007669"/>
    <property type="project" value="TreeGrafter"/>
</dbReference>
<dbReference type="PANTHER" id="PTHR30346:SF0">
    <property type="entry name" value="HCA OPERON TRANSCRIPTIONAL ACTIVATOR HCAR"/>
    <property type="match status" value="1"/>
</dbReference>
<dbReference type="RefSeq" id="WP_013410171.1">
    <property type="nucleotide sequence ID" value="NC_014655.1"/>
</dbReference>
<dbReference type="Pfam" id="PF03466">
    <property type="entry name" value="LysR_substrate"/>
    <property type="match status" value="1"/>
</dbReference>
<dbReference type="SUPFAM" id="SSF53850">
    <property type="entry name" value="Periplasmic binding protein-like II"/>
    <property type="match status" value="1"/>
</dbReference>
<dbReference type="Proteomes" id="UP000007435">
    <property type="component" value="Chromosome"/>
</dbReference>
<dbReference type="EMBL" id="CP002305">
    <property type="protein sequence ID" value="ADQ19148.1"/>
    <property type="molecule type" value="Genomic_DNA"/>
</dbReference>
<reference key="1">
    <citation type="submission" date="2010-11" db="EMBL/GenBank/DDBJ databases">
        <title>The complete genome of Leadbetterella byssophila DSM 17132.</title>
        <authorList>
            <consortium name="US DOE Joint Genome Institute (JGI-PGF)"/>
            <person name="Lucas S."/>
            <person name="Copeland A."/>
            <person name="Lapidus A."/>
            <person name="Glavina del Rio T."/>
            <person name="Dalin E."/>
            <person name="Tice H."/>
            <person name="Bruce D."/>
            <person name="Goodwin L."/>
            <person name="Pitluck S."/>
            <person name="Kyrpides N."/>
            <person name="Mavromatis K."/>
            <person name="Ivanova N."/>
            <person name="Teshima H."/>
            <person name="Brettin T."/>
            <person name="Detter J.C."/>
            <person name="Han C."/>
            <person name="Tapia R."/>
            <person name="Land M."/>
            <person name="Hauser L."/>
            <person name="Markowitz V."/>
            <person name="Cheng J.-F."/>
            <person name="Hugenholtz P."/>
            <person name="Woyke T."/>
            <person name="Wu D."/>
            <person name="Tindall B."/>
            <person name="Pomrenke H.G."/>
            <person name="Brambilla E."/>
            <person name="Klenk H.-P."/>
            <person name="Eisen J.A."/>
        </authorList>
    </citation>
    <scope>NUCLEOTIDE SEQUENCE [LARGE SCALE GENOMIC DNA]</scope>
    <source>
        <strain>DSM 17132</strain>
    </source>
</reference>
<sequence>MELRQIRYFIQVAEKKHFGRAAEELFITQPALSQQIKLLEEDLGVELFDRISRIKYRKVKLTAAGEYFYTQALNLIKLAENIKRETKRRTQSKELVTLGVYKALLKERIVEFMAEYSAAHPKTLINIKEFEHYSEVQKAVLEGEIDLGLSVLPLHFEHLKYQTIKKGKLNLILSKDHPLKEAHLEDILQMGEWIELQARFHPIYHEIEETCRKAGYVRNIVQEVTSLNLLISLVGLGQGVGFAPSLYDFSSEPNILVRSLEETILEDLEITHILVHKH</sequence>
<dbReference type="PANTHER" id="PTHR30346">
    <property type="entry name" value="TRANSCRIPTIONAL DUAL REGULATOR HCAR-RELATED"/>
    <property type="match status" value="1"/>
</dbReference>
<organism evidence="6 7">
    <name type="scientific">Leadbetterella byssophila (strain DSM 17132 / JCM 16389 / KACC 11308 / NBRC 106382 / 4M15)</name>
    <dbReference type="NCBI Taxonomy" id="649349"/>
    <lineage>
        <taxon>Bacteria</taxon>
        <taxon>Pseudomonadati</taxon>
        <taxon>Bacteroidota</taxon>
        <taxon>Cytophagia</taxon>
        <taxon>Cytophagales</taxon>
        <taxon>Leadbetterellaceae</taxon>
        <taxon>Leadbetterella</taxon>
    </lineage>
</organism>
<dbReference type="HOGENOM" id="CLU_039613_6_4_10"/>
<reference evidence="6 7" key="2">
    <citation type="journal article" date="2011" name="Stand. Genomic Sci.">
        <title>Complete genome sequence of Leadbetterella byssophila type strain (4M15).</title>
        <authorList>
            <person name="Abt B."/>
            <person name="Teshima H."/>
            <person name="Lucas S."/>
            <person name="Lapidus A."/>
            <person name="Del Rio T.G."/>
            <person name="Nolan M."/>
            <person name="Tice H."/>
            <person name="Cheng J.F."/>
            <person name="Pitluck S."/>
            <person name="Liolios K."/>
            <person name="Pagani I."/>
            <person name="Ivanova N."/>
            <person name="Mavromatis K."/>
            <person name="Pati A."/>
            <person name="Tapia R."/>
            <person name="Han C."/>
            <person name="Goodwin L."/>
            <person name="Chen A."/>
            <person name="Palaniappan K."/>
            <person name="Land M."/>
            <person name="Hauser L."/>
            <person name="Chang Y.J."/>
            <person name="Jeffries C.D."/>
            <person name="Rohde M."/>
            <person name="Goker M."/>
            <person name="Tindall B.J."/>
            <person name="Detter J.C."/>
            <person name="Woyke T."/>
            <person name="Bristow J."/>
            <person name="Eisen J.A."/>
            <person name="Markowitz V."/>
            <person name="Hugenholtz P."/>
            <person name="Klenk H.P."/>
            <person name="Kyrpides N.C."/>
        </authorList>
    </citation>
    <scope>NUCLEOTIDE SEQUENCE [LARGE SCALE GENOMIC DNA]</scope>
    <source>
        <strain evidence="7">DSM 17132 / JCM 16389 / KACC 11308 / NBRC 106382 / 4M15</strain>
    </source>
</reference>
<dbReference type="InterPro" id="IPR036390">
    <property type="entry name" value="WH_DNA-bd_sf"/>
</dbReference>
<keyword evidence="4" id="KW-0804">Transcription</keyword>
<proteinExistence type="inferred from homology"/>
<keyword evidence="3" id="KW-0238">DNA-binding</keyword>
<dbReference type="InterPro" id="IPR005119">
    <property type="entry name" value="LysR_subst-bd"/>
</dbReference>
<keyword evidence="2" id="KW-0805">Transcription regulation</keyword>
<evidence type="ECO:0000256" key="3">
    <source>
        <dbReference type="ARBA" id="ARBA00023125"/>
    </source>
</evidence>
<dbReference type="PRINTS" id="PR00039">
    <property type="entry name" value="HTHLYSR"/>
</dbReference>
<evidence type="ECO:0000256" key="2">
    <source>
        <dbReference type="ARBA" id="ARBA00023015"/>
    </source>
</evidence>
<dbReference type="STRING" id="649349.Lbys_3500"/>
<dbReference type="InterPro" id="IPR000847">
    <property type="entry name" value="LysR_HTH_N"/>
</dbReference>
<dbReference type="Gene3D" id="3.40.190.290">
    <property type="match status" value="1"/>
</dbReference>
<keyword evidence="7" id="KW-1185">Reference proteome</keyword>
<dbReference type="eggNOG" id="COG0583">
    <property type="taxonomic scope" value="Bacteria"/>
</dbReference>
<dbReference type="AlphaFoldDB" id="E4RYL8"/>
<evidence type="ECO:0000256" key="1">
    <source>
        <dbReference type="ARBA" id="ARBA00009437"/>
    </source>
</evidence>
<dbReference type="CDD" id="cd05466">
    <property type="entry name" value="PBP2_LTTR_substrate"/>
    <property type="match status" value="1"/>
</dbReference>
<comment type="similarity">
    <text evidence="1">Belongs to the LysR transcriptional regulatory family.</text>
</comment>
<evidence type="ECO:0000259" key="5">
    <source>
        <dbReference type="PROSITE" id="PS50931"/>
    </source>
</evidence>
<dbReference type="FunFam" id="1.10.10.10:FF:000001">
    <property type="entry name" value="LysR family transcriptional regulator"/>
    <property type="match status" value="1"/>
</dbReference>
<dbReference type="OrthoDB" id="9803735at2"/>
<accession>E4RYL8</accession>
<dbReference type="Pfam" id="PF00126">
    <property type="entry name" value="HTH_1"/>
    <property type="match status" value="1"/>
</dbReference>
<dbReference type="GO" id="GO:0003677">
    <property type="term" value="F:DNA binding"/>
    <property type="evidence" value="ECO:0007669"/>
    <property type="project" value="UniProtKB-KW"/>
</dbReference>
<dbReference type="GO" id="GO:0003700">
    <property type="term" value="F:DNA-binding transcription factor activity"/>
    <property type="evidence" value="ECO:0007669"/>
    <property type="project" value="InterPro"/>
</dbReference>
<protein>
    <submittedName>
        <fullName evidence="6">Transcriptional regulator, LysR family</fullName>
    </submittedName>
</protein>
<dbReference type="SUPFAM" id="SSF46785">
    <property type="entry name" value="Winged helix' DNA-binding domain"/>
    <property type="match status" value="1"/>
</dbReference>
<name>E4RYL8_LEAB4</name>
<evidence type="ECO:0000313" key="7">
    <source>
        <dbReference type="Proteomes" id="UP000007435"/>
    </source>
</evidence>
<feature type="domain" description="HTH lysR-type" evidence="5">
    <location>
        <begin position="1"/>
        <end position="62"/>
    </location>
</feature>
<dbReference type="PROSITE" id="PS50931">
    <property type="entry name" value="HTH_LYSR"/>
    <property type="match status" value="1"/>
</dbReference>